<protein>
    <submittedName>
        <fullName evidence="6">Radical SAM protein</fullName>
    </submittedName>
</protein>
<feature type="domain" description="Radical SAM core" evidence="5">
    <location>
        <begin position="55"/>
        <end position="184"/>
    </location>
</feature>
<evidence type="ECO:0000256" key="4">
    <source>
        <dbReference type="ARBA" id="ARBA00023014"/>
    </source>
</evidence>
<organism evidence="6 7">
    <name type="scientific">Streptacidiphilus monticola</name>
    <dbReference type="NCBI Taxonomy" id="2161674"/>
    <lineage>
        <taxon>Bacteria</taxon>
        <taxon>Bacillati</taxon>
        <taxon>Actinomycetota</taxon>
        <taxon>Actinomycetes</taxon>
        <taxon>Kitasatosporales</taxon>
        <taxon>Streptomycetaceae</taxon>
        <taxon>Streptacidiphilus</taxon>
    </lineage>
</organism>
<accession>A0ABW1GAE0</accession>
<dbReference type="InterPro" id="IPR007197">
    <property type="entry name" value="rSAM"/>
</dbReference>
<dbReference type="CDD" id="cd01335">
    <property type="entry name" value="Radical_SAM"/>
    <property type="match status" value="1"/>
</dbReference>
<dbReference type="InterPro" id="IPR050377">
    <property type="entry name" value="Radical_SAM_PqqE_MftC-like"/>
</dbReference>
<sequence>MTAELGIPTVPPQRTIDLGNGIAFSKAGHHFTIPEGADLDALAQTLTAPLSVILQVTKRCELDCDFCSETLQKPDASLAQFDTIRRNLDGVGRVFLSGGEPMQRRDLGDIVDLFHRDFIVTVPTNAIRAELHAKNLVGKVASCNVGLEGPRAITSRVRGDYDKIMNGIRHLQDTGIPIDLSCVVYRSTQSAIPYLMQIADMLGAGKVKLIMPLRKGNALNLKEHEFLSNTEARELFDRVGGLRTDMGWTPALRLTAWTDETEGHMIVIEPDGKAQAWPVYDQPDLFLELGNVLTEPVSTIWERYPYKHNHLRKYLGKSIWTAANAGDSTHA</sequence>
<evidence type="ECO:0000256" key="2">
    <source>
        <dbReference type="ARBA" id="ARBA00022723"/>
    </source>
</evidence>
<dbReference type="PANTHER" id="PTHR11228:SF7">
    <property type="entry name" value="PQQA PEPTIDE CYCLASE"/>
    <property type="match status" value="1"/>
</dbReference>
<dbReference type="SUPFAM" id="SSF102114">
    <property type="entry name" value="Radical SAM enzymes"/>
    <property type="match status" value="1"/>
</dbReference>
<gene>
    <name evidence="6" type="ORF">ACFP3V_31745</name>
</gene>
<evidence type="ECO:0000313" key="7">
    <source>
        <dbReference type="Proteomes" id="UP001596174"/>
    </source>
</evidence>
<keyword evidence="3" id="KW-0408">Iron</keyword>
<dbReference type="InterPro" id="IPR058240">
    <property type="entry name" value="rSAM_sf"/>
</dbReference>
<dbReference type="Pfam" id="PF04055">
    <property type="entry name" value="Radical_SAM"/>
    <property type="match status" value="1"/>
</dbReference>
<evidence type="ECO:0000259" key="5">
    <source>
        <dbReference type="Pfam" id="PF04055"/>
    </source>
</evidence>
<dbReference type="Proteomes" id="UP001596174">
    <property type="component" value="Unassembled WGS sequence"/>
</dbReference>
<dbReference type="PANTHER" id="PTHR11228">
    <property type="entry name" value="RADICAL SAM DOMAIN PROTEIN"/>
    <property type="match status" value="1"/>
</dbReference>
<evidence type="ECO:0000313" key="6">
    <source>
        <dbReference type="EMBL" id="MFC5911765.1"/>
    </source>
</evidence>
<reference evidence="7" key="1">
    <citation type="journal article" date="2019" name="Int. J. Syst. Evol. Microbiol.">
        <title>The Global Catalogue of Microorganisms (GCM) 10K type strain sequencing project: providing services to taxonomists for standard genome sequencing and annotation.</title>
        <authorList>
            <consortium name="The Broad Institute Genomics Platform"/>
            <consortium name="The Broad Institute Genome Sequencing Center for Infectious Disease"/>
            <person name="Wu L."/>
            <person name="Ma J."/>
        </authorList>
    </citation>
    <scope>NUCLEOTIDE SEQUENCE [LARGE SCALE GENOMIC DNA]</scope>
    <source>
        <strain evidence="7">JCM 4816</strain>
    </source>
</reference>
<dbReference type="InterPro" id="IPR013785">
    <property type="entry name" value="Aldolase_TIM"/>
</dbReference>
<name>A0ABW1GAE0_9ACTN</name>
<keyword evidence="7" id="KW-1185">Reference proteome</keyword>
<dbReference type="SFLD" id="SFLDG01067">
    <property type="entry name" value="SPASM/twitch_domain_containing"/>
    <property type="match status" value="1"/>
</dbReference>
<dbReference type="SFLD" id="SFLDS00029">
    <property type="entry name" value="Radical_SAM"/>
    <property type="match status" value="1"/>
</dbReference>
<evidence type="ECO:0000256" key="1">
    <source>
        <dbReference type="ARBA" id="ARBA00022691"/>
    </source>
</evidence>
<evidence type="ECO:0000256" key="3">
    <source>
        <dbReference type="ARBA" id="ARBA00023004"/>
    </source>
</evidence>
<comment type="caution">
    <text evidence="6">The sequence shown here is derived from an EMBL/GenBank/DDBJ whole genome shotgun (WGS) entry which is preliminary data.</text>
</comment>
<dbReference type="Gene3D" id="3.20.20.70">
    <property type="entry name" value="Aldolase class I"/>
    <property type="match status" value="1"/>
</dbReference>
<dbReference type="RefSeq" id="WP_380591282.1">
    <property type="nucleotide sequence ID" value="NZ_JBHSQJ010000247.1"/>
</dbReference>
<proteinExistence type="predicted"/>
<dbReference type="EMBL" id="JBHSQJ010000247">
    <property type="protein sequence ID" value="MFC5911765.1"/>
    <property type="molecule type" value="Genomic_DNA"/>
</dbReference>
<keyword evidence="4" id="KW-0411">Iron-sulfur</keyword>
<keyword evidence="2" id="KW-0479">Metal-binding</keyword>
<keyword evidence="1" id="KW-0949">S-adenosyl-L-methionine</keyword>